<evidence type="ECO:0000256" key="1">
    <source>
        <dbReference type="SAM" id="Coils"/>
    </source>
</evidence>
<keyword evidence="2" id="KW-1133">Transmembrane helix</keyword>
<accession>A0A953J359</accession>
<name>A0A953J359_9BACT</name>
<proteinExistence type="predicted"/>
<evidence type="ECO:0000313" key="4">
    <source>
        <dbReference type="Proteomes" id="UP000705867"/>
    </source>
</evidence>
<dbReference type="EMBL" id="JAIOIV010000010">
    <property type="protein sequence ID" value="MBZ0154688.1"/>
    <property type="molecule type" value="Genomic_DNA"/>
</dbReference>
<evidence type="ECO:0000313" key="3">
    <source>
        <dbReference type="EMBL" id="MBZ0154688.1"/>
    </source>
</evidence>
<keyword evidence="2" id="KW-0472">Membrane</keyword>
<sequence>MRDMREIKQERWTSRVALSTALVAILAAIATLYIGKFSSRTLLAQGQETDQWAYYQAKSIKQHTFALQKQHLELELMVQQEKLTQEMEERYRKVIADCEENVQRYEKEKAEIKARAEELSRLKQHTQRRSGNFGYSLIFLQITIMLFSLSLITKRKPLWFLGILGALGGIFFFLNGFHLFL</sequence>
<dbReference type="InterPro" id="IPR025570">
    <property type="entry name" value="DUF4337"/>
</dbReference>
<dbReference type="Proteomes" id="UP000705867">
    <property type="component" value="Unassembled WGS sequence"/>
</dbReference>
<gene>
    <name evidence="3" type="ORF">K8I29_00550</name>
</gene>
<dbReference type="AlphaFoldDB" id="A0A953J359"/>
<reference evidence="3" key="1">
    <citation type="journal article" date="2021" name="bioRxiv">
        <title>Unraveling nitrogen, sulfur and carbon metabolic pathways and microbial community transcriptional responses to substrate deprivation and toxicity stresses in a bioreactor mimicking anoxic brackish coastal sediment conditions.</title>
        <authorList>
            <person name="Martins P.D."/>
            <person name="Echeveste M.J."/>
            <person name="Arshad A."/>
            <person name="Kurth J."/>
            <person name="Ouboter H."/>
            <person name="Jetten M.S.M."/>
            <person name="Welte C.U."/>
        </authorList>
    </citation>
    <scope>NUCLEOTIDE SEQUENCE</scope>
    <source>
        <strain evidence="3">MAG_39</strain>
    </source>
</reference>
<organism evidence="3 4">
    <name type="scientific">Candidatus Nitrobium versatile</name>
    <dbReference type="NCBI Taxonomy" id="2884831"/>
    <lineage>
        <taxon>Bacteria</taxon>
        <taxon>Pseudomonadati</taxon>
        <taxon>Nitrospirota</taxon>
        <taxon>Nitrospiria</taxon>
        <taxon>Nitrospirales</taxon>
        <taxon>Nitrospiraceae</taxon>
        <taxon>Candidatus Nitrobium</taxon>
    </lineage>
</organism>
<reference evidence="3" key="2">
    <citation type="submission" date="2021-08" db="EMBL/GenBank/DDBJ databases">
        <authorList>
            <person name="Dalcin Martins P."/>
        </authorList>
    </citation>
    <scope>NUCLEOTIDE SEQUENCE</scope>
    <source>
        <strain evidence="3">MAG_39</strain>
    </source>
</reference>
<comment type="caution">
    <text evidence="3">The sequence shown here is derived from an EMBL/GenBank/DDBJ whole genome shotgun (WGS) entry which is preliminary data.</text>
</comment>
<feature type="transmembrane region" description="Helical" evidence="2">
    <location>
        <begin position="159"/>
        <end position="180"/>
    </location>
</feature>
<dbReference type="Pfam" id="PF14235">
    <property type="entry name" value="DUF4337"/>
    <property type="match status" value="1"/>
</dbReference>
<protein>
    <submittedName>
        <fullName evidence="3">DUF4337 domain-containing protein</fullName>
    </submittedName>
</protein>
<keyword evidence="2" id="KW-0812">Transmembrane</keyword>
<keyword evidence="1" id="KW-0175">Coiled coil</keyword>
<feature type="coiled-coil region" evidence="1">
    <location>
        <begin position="69"/>
        <end position="129"/>
    </location>
</feature>
<feature type="transmembrane region" description="Helical" evidence="2">
    <location>
        <begin position="12"/>
        <end position="34"/>
    </location>
</feature>
<evidence type="ECO:0000256" key="2">
    <source>
        <dbReference type="SAM" id="Phobius"/>
    </source>
</evidence>
<feature type="transmembrane region" description="Helical" evidence="2">
    <location>
        <begin position="133"/>
        <end position="152"/>
    </location>
</feature>